<feature type="region of interest" description="Disordered" evidence="2">
    <location>
        <begin position="45"/>
        <end position="90"/>
    </location>
</feature>
<dbReference type="Proteomes" id="UP000085678">
    <property type="component" value="Unplaced"/>
</dbReference>
<dbReference type="GeneID" id="112042553"/>
<evidence type="ECO:0000259" key="3">
    <source>
        <dbReference type="Pfam" id="PF16808"/>
    </source>
</evidence>
<organism evidence="4 5">
    <name type="scientific">Lingula anatina</name>
    <name type="common">Brachiopod</name>
    <name type="synonym">Lingula unguis</name>
    <dbReference type="NCBI Taxonomy" id="7574"/>
    <lineage>
        <taxon>Eukaryota</taxon>
        <taxon>Metazoa</taxon>
        <taxon>Spiralia</taxon>
        <taxon>Lophotrochozoa</taxon>
        <taxon>Brachiopoda</taxon>
        <taxon>Linguliformea</taxon>
        <taxon>Lingulata</taxon>
        <taxon>Lingulida</taxon>
        <taxon>Linguloidea</taxon>
        <taxon>Lingulidae</taxon>
        <taxon>Lingula</taxon>
    </lineage>
</organism>
<feature type="coiled-coil region" evidence="1">
    <location>
        <begin position="4"/>
        <end position="45"/>
    </location>
</feature>
<dbReference type="Pfam" id="PF16808">
    <property type="entry name" value="PKcGMP_CC"/>
    <property type="match status" value="1"/>
</dbReference>
<dbReference type="AlphaFoldDB" id="A0A2R2MSR6"/>
<evidence type="ECO:0000313" key="5">
    <source>
        <dbReference type="RefSeq" id="XP_023933047.1"/>
    </source>
</evidence>
<gene>
    <name evidence="5" type="primary">LOC112042553</name>
</gene>
<dbReference type="KEGG" id="lak:112042553"/>
<evidence type="ECO:0000256" key="1">
    <source>
        <dbReference type="SAM" id="Coils"/>
    </source>
</evidence>
<protein>
    <submittedName>
        <fullName evidence="5">cGMP-dependent protein kinase 1-like</fullName>
    </submittedName>
</protein>
<dbReference type="CDD" id="cd12083">
    <property type="entry name" value="DD_cGKI"/>
    <property type="match status" value="1"/>
</dbReference>
<keyword evidence="4" id="KW-1185">Reference proteome</keyword>
<proteinExistence type="predicted"/>
<dbReference type="STRING" id="7574.A0A2R2MSR6"/>
<keyword evidence="1" id="KW-0175">Coiled coil</keyword>
<dbReference type="InterPro" id="IPR031831">
    <property type="entry name" value="PKcGMP_CC"/>
</dbReference>
<evidence type="ECO:0000313" key="4">
    <source>
        <dbReference type="Proteomes" id="UP000085678"/>
    </source>
</evidence>
<evidence type="ECO:0000256" key="2">
    <source>
        <dbReference type="SAM" id="MobiDB-lite"/>
    </source>
</evidence>
<dbReference type="InParanoid" id="A0A2R2MSR6"/>
<feature type="compositionally biased region" description="Basic residues" evidence="2">
    <location>
        <begin position="80"/>
        <end position="90"/>
    </location>
</feature>
<feature type="compositionally biased region" description="Polar residues" evidence="2">
    <location>
        <begin position="66"/>
        <end position="77"/>
    </location>
</feature>
<name>A0A2R2MSR6_LINAN</name>
<accession>A0A2R2MSR6</accession>
<feature type="domain" description="cGMP-dependent protein kinase N-terminal coiled-coil" evidence="3">
    <location>
        <begin position="9"/>
        <end position="43"/>
    </location>
</feature>
<sequence>MGSLQDLQKLLRMKDDQIRELQLEIEHKNGLIQELRSQLDKYQSVFGPKSPKFGPRKQRAQGISAEPQQAQRTVSELTRQKFRKYSKSPR</sequence>
<dbReference type="RefSeq" id="XP_023933047.1">
    <property type="nucleotide sequence ID" value="XM_024077279.1"/>
</dbReference>
<reference evidence="5" key="1">
    <citation type="submission" date="2025-08" db="UniProtKB">
        <authorList>
            <consortium name="RefSeq"/>
        </authorList>
    </citation>
    <scope>IDENTIFICATION</scope>
    <source>
        <tissue evidence="5">Gonads</tissue>
    </source>
</reference>
<dbReference type="Gene3D" id="1.20.5.490">
    <property type="entry name" value="Single helix bin"/>
    <property type="match status" value="1"/>
</dbReference>
<dbReference type="OrthoDB" id="6130192at2759"/>